<sequence>MFHSLRAFTSRLRQLAGLSGSDFFAGAEDRWQVAPAETMQYRRSLVLPGQVERIRASIFAPLPETLHALVEEEVCEEGPTMAWRLREVDLVDGVLYHGGAEYHLRARERRFGLTPRPESRISGALYEDWSANRWFGSWLMDACVAYDLAEAAGRPVSGAASPVGSHKARYEDLLGMSPERVEGDVHFTELVMFDDFANNSHRARRQDALRCRLLEGRSPRPVAGVFLLRGSAGEARLLENELDLAEALVAERGFLAIDPLEASVDELIEACGAAAAIVGVEGSHLVHGMMVAPKDAAIVPIQPPDRVAATLKQLANRLDQRFGLLVAEGGDGSFRLERDELMATLDLFGRDAPPARFA</sequence>
<proteinExistence type="predicted"/>
<dbReference type="EMBL" id="JAHKNG010000003">
    <property type="protein sequence ID" value="MBU3029180.1"/>
    <property type="molecule type" value="Genomic_DNA"/>
</dbReference>
<gene>
    <name evidence="2" type="ORF">KNW02_03470</name>
</gene>
<name>A0ABS6AEZ9_9RHOB</name>
<evidence type="ECO:0000313" key="2">
    <source>
        <dbReference type="EMBL" id="MBU3029180.1"/>
    </source>
</evidence>
<protein>
    <submittedName>
        <fullName evidence="2">Glycosyltransferase family 61 protein</fullName>
    </submittedName>
</protein>
<evidence type="ECO:0000259" key="1">
    <source>
        <dbReference type="Pfam" id="PF04577"/>
    </source>
</evidence>
<dbReference type="RefSeq" id="WP_216031869.1">
    <property type="nucleotide sequence ID" value="NZ_JAHKNG010000003.1"/>
</dbReference>
<evidence type="ECO:0000313" key="3">
    <source>
        <dbReference type="Proteomes" id="UP001166191"/>
    </source>
</evidence>
<reference evidence="2" key="1">
    <citation type="submission" date="2021-06" db="EMBL/GenBank/DDBJ databases">
        <title>Paracoccus bacterium XHP0099 sp. nov., isolated from the surface waters of the Yellow Sea.</title>
        <authorList>
            <person name="Xue H."/>
            <person name="Zhang D."/>
        </authorList>
    </citation>
    <scope>NUCLEOTIDE SEQUENCE</scope>
    <source>
        <strain evidence="2">XHP0099</strain>
    </source>
</reference>
<accession>A0ABS6AEZ9</accession>
<comment type="caution">
    <text evidence="2">The sequence shown here is derived from an EMBL/GenBank/DDBJ whole genome shotgun (WGS) entry which is preliminary data.</text>
</comment>
<keyword evidence="3" id="KW-1185">Reference proteome</keyword>
<dbReference type="Proteomes" id="UP001166191">
    <property type="component" value="Unassembled WGS sequence"/>
</dbReference>
<organism evidence="2 3">
    <name type="scientific">Paracoccus marinaquae</name>
    <dbReference type="NCBI Taxonomy" id="2841926"/>
    <lineage>
        <taxon>Bacteria</taxon>
        <taxon>Pseudomonadati</taxon>
        <taxon>Pseudomonadota</taxon>
        <taxon>Alphaproteobacteria</taxon>
        <taxon>Rhodobacterales</taxon>
        <taxon>Paracoccaceae</taxon>
        <taxon>Paracoccus</taxon>
    </lineage>
</organism>
<dbReference type="InterPro" id="IPR049625">
    <property type="entry name" value="Glyco_transf_61_cat"/>
</dbReference>
<dbReference type="Pfam" id="PF04577">
    <property type="entry name" value="Glyco_transf_61"/>
    <property type="match status" value="1"/>
</dbReference>
<feature type="domain" description="Glycosyltransferase 61 catalytic" evidence="1">
    <location>
        <begin position="135"/>
        <end position="294"/>
    </location>
</feature>